<accession>A0ABV2H6C3</accession>
<name>A0ABV2H6C3_9HYPH</name>
<protein>
    <submittedName>
        <fullName evidence="1">Transposase</fullName>
    </submittedName>
</protein>
<dbReference type="EMBL" id="JBEPLJ010000007">
    <property type="protein sequence ID" value="MET3586094.1"/>
    <property type="molecule type" value="Genomic_DNA"/>
</dbReference>
<keyword evidence="2" id="KW-1185">Reference proteome</keyword>
<organism evidence="1 2">
    <name type="scientific">Pseudorhizobium tarimense</name>
    <dbReference type="NCBI Taxonomy" id="1079109"/>
    <lineage>
        <taxon>Bacteria</taxon>
        <taxon>Pseudomonadati</taxon>
        <taxon>Pseudomonadota</taxon>
        <taxon>Alphaproteobacteria</taxon>
        <taxon>Hyphomicrobiales</taxon>
        <taxon>Rhizobiaceae</taxon>
        <taxon>Rhizobium/Agrobacterium group</taxon>
        <taxon>Pseudorhizobium</taxon>
    </lineage>
</organism>
<proteinExistence type="predicted"/>
<sequence length="77" mass="8603">MSGRAEATTIAPHQALAMACPVERYRHSPRPCDGLPEFDYPFHDKAVTVTNLSRVFAGQTVGIKQTDDHIWLVSFMD</sequence>
<dbReference type="Proteomes" id="UP001549031">
    <property type="component" value="Unassembled WGS sequence"/>
</dbReference>
<dbReference type="PROSITE" id="PS51257">
    <property type="entry name" value="PROKAR_LIPOPROTEIN"/>
    <property type="match status" value="1"/>
</dbReference>
<comment type="caution">
    <text evidence="1">The sequence shown here is derived from an EMBL/GenBank/DDBJ whole genome shotgun (WGS) entry which is preliminary data.</text>
</comment>
<evidence type="ECO:0000313" key="2">
    <source>
        <dbReference type="Proteomes" id="UP001549031"/>
    </source>
</evidence>
<gene>
    <name evidence="1" type="ORF">ABID21_002209</name>
</gene>
<reference evidence="1 2" key="1">
    <citation type="submission" date="2024-06" db="EMBL/GenBank/DDBJ databases">
        <title>Genomic Encyclopedia of Type Strains, Phase IV (KMG-IV): sequencing the most valuable type-strain genomes for metagenomic binning, comparative biology and taxonomic classification.</title>
        <authorList>
            <person name="Goeker M."/>
        </authorList>
    </citation>
    <scope>NUCLEOTIDE SEQUENCE [LARGE SCALE GENOMIC DNA]</scope>
    <source>
        <strain evidence="1 2">DSM 105042</strain>
    </source>
</reference>
<evidence type="ECO:0000313" key="1">
    <source>
        <dbReference type="EMBL" id="MET3586094.1"/>
    </source>
</evidence>
<dbReference type="RefSeq" id="WP_247243813.1">
    <property type="nucleotide sequence ID" value="NZ_JALJRA010000007.1"/>
</dbReference>